<feature type="compositionally biased region" description="Polar residues" evidence="1">
    <location>
        <begin position="140"/>
        <end position="149"/>
    </location>
</feature>
<feature type="region of interest" description="Disordered" evidence="1">
    <location>
        <begin position="113"/>
        <end position="154"/>
    </location>
</feature>
<comment type="caution">
    <text evidence="2">The sequence shown here is derived from an EMBL/GenBank/DDBJ whole genome shotgun (WGS) entry which is preliminary data.</text>
</comment>
<evidence type="ECO:0000313" key="3">
    <source>
        <dbReference type="Proteomes" id="UP000252519"/>
    </source>
</evidence>
<accession>A0A368GIK0</accession>
<reference evidence="2 3" key="1">
    <citation type="submission" date="2014-10" db="EMBL/GenBank/DDBJ databases">
        <title>Draft genome of the hookworm Ancylostoma caninum.</title>
        <authorList>
            <person name="Mitreva M."/>
        </authorList>
    </citation>
    <scope>NUCLEOTIDE SEQUENCE [LARGE SCALE GENOMIC DNA]</scope>
    <source>
        <strain evidence="2 3">Baltimore</strain>
    </source>
</reference>
<evidence type="ECO:0000256" key="1">
    <source>
        <dbReference type="SAM" id="MobiDB-lite"/>
    </source>
</evidence>
<dbReference type="AlphaFoldDB" id="A0A368GIK0"/>
<dbReference type="EMBL" id="JOJR01000135">
    <property type="protein sequence ID" value="RCN44204.1"/>
    <property type="molecule type" value="Genomic_DNA"/>
</dbReference>
<protein>
    <submittedName>
        <fullName evidence="2">Uncharacterized protein</fullName>
    </submittedName>
</protein>
<name>A0A368GIK0_ANCCA</name>
<proteinExistence type="predicted"/>
<dbReference type="Proteomes" id="UP000252519">
    <property type="component" value="Unassembled WGS sequence"/>
</dbReference>
<gene>
    <name evidence="2" type="ORF">ANCCAN_09787</name>
</gene>
<evidence type="ECO:0000313" key="2">
    <source>
        <dbReference type="EMBL" id="RCN44204.1"/>
    </source>
</evidence>
<organism evidence="2 3">
    <name type="scientific">Ancylostoma caninum</name>
    <name type="common">Dog hookworm</name>
    <dbReference type="NCBI Taxonomy" id="29170"/>
    <lineage>
        <taxon>Eukaryota</taxon>
        <taxon>Metazoa</taxon>
        <taxon>Ecdysozoa</taxon>
        <taxon>Nematoda</taxon>
        <taxon>Chromadorea</taxon>
        <taxon>Rhabditida</taxon>
        <taxon>Rhabditina</taxon>
        <taxon>Rhabditomorpha</taxon>
        <taxon>Strongyloidea</taxon>
        <taxon>Ancylostomatidae</taxon>
        <taxon>Ancylostomatinae</taxon>
        <taxon>Ancylostoma</taxon>
    </lineage>
</organism>
<dbReference type="OrthoDB" id="5843165at2759"/>
<sequence>MPSSAVHMPTFQPFILDKRRTLPDVDSISHHGNCVDVRCCGILDEADMGTTIHAYGARHQRRVGGGKRGRPVIAGRRLYGRCRKHFRFTPSNHVAPEAPDEEKQVEEPKIVCDASAATDDNAAQTSTEDDTRGVDDESVLATTSDPVKSNHNKKRSVAKELPFLSSGQEGSSTFSLVGNQQQVMKIASSKFQEWLPLIRSIIYDAGCKDYVKAFQRDLTRQKLCHAEQLRLLEV</sequence>
<keyword evidence="3" id="KW-1185">Reference proteome</keyword>